<dbReference type="EMBL" id="SRRH01000259">
    <property type="protein sequence ID" value="KAG6292947.1"/>
    <property type="molecule type" value="Genomic_DNA"/>
</dbReference>
<dbReference type="AlphaFoldDB" id="A0A9P7QEU4"/>
<accession>A0A9P7QEU4</accession>
<organism evidence="1 2">
    <name type="scientific">Claviceps aff. purpurea</name>
    <dbReference type="NCBI Taxonomy" id="1967640"/>
    <lineage>
        <taxon>Eukaryota</taxon>
        <taxon>Fungi</taxon>
        <taxon>Dikarya</taxon>
        <taxon>Ascomycota</taxon>
        <taxon>Pezizomycotina</taxon>
        <taxon>Sordariomycetes</taxon>
        <taxon>Hypocreomycetidae</taxon>
        <taxon>Hypocreales</taxon>
        <taxon>Clavicipitaceae</taxon>
        <taxon>Claviceps</taxon>
    </lineage>
</organism>
<keyword evidence="2" id="KW-1185">Reference proteome</keyword>
<reference evidence="1 2" key="1">
    <citation type="journal article" date="2020" name="bioRxiv">
        <title>Whole genome comparisons of ergot fungi reveals the divergence and evolution of species within the genus Claviceps are the result of varying mechanisms driving genome evolution and host range expansion.</title>
        <authorList>
            <person name="Wyka S.A."/>
            <person name="Mondo S.J."/>
            <person name="Liu M."/>
            <person name="Dettman J."/>
            <person name="Nalam V."/>
            <person name="Broders K.D."/>
        </authorList>
    </citation>
    <scope>NUCLEOTIDE SEQUENCE [LARGE SCALE GENOMIC DNA]</scope>
    <source>
        <strain evidence="1 2">Clav52</strain>
    </source>
</reference>
<proteinExistence type="predicted"/>
<name>A0A9P7QEU4_9HYPO</name>
<sequence length="133" mass="15793">MASSRGHADTEDLPRCIRQHENEISEDWTDAGYSSDLQWPSPQQMNNYIAHRIQAYTDDELCELELFCKYRQDFKGWTFEMFWECDHDICETFQQFLHKRGIGLNKMRPGRGFGAVPNSLWYLSEYGHKEFNV</sequence>
<protein>
    <submittedName>
        <fullName evidence="1">Uncharacterized protein</fullName>
    </submittedName>
</protein>
<evidence type="ECO:0000313" key="2">
    <source>
        <dbReference type="Proteomes" id="UP000707071"/>
    </source>
</evidence>
<gene>
    <name evidence="1" type="ORF">E4U09_003184</name>
</gene>
<comment type="caution">
    <text evidence="1">The sequence shown here is derived from an EMBL/GenBank/DDBJ whole genome shotgun (WGS) entry which is preliminary data.</text>
</comment>
<evidence type="ECO:0000313" key="1">
    <source>
        <dbReference type="EMBL" id="KAG6292947.1"/>
    </source>
</evidence>
<dbReference type="Proteomes" id="UP000707071">
    <property type="component" value="Unassembled WGS sequence"/>
</dbReference>